<gene>
    <name evidence="2" type="ORF">STA1M1_06390</name>
</gene>
<evidence type="ECO:0000256" key="1">
    <source>
        <dbReference type="SAM" id="SignalP"/>
    </source>
</evidence>
<proteinExistence type="predicted"/>
<name>A0ABQ5LQT4_9RHOB</name>
<evidence type="ECO:0000313" key="3">
    <source>
        <dbReference type="Proteomes" id="UP001144205"/>
    </source>
</evidence>
<dbReference type="Proteomes" id="UP001144205">
    <property type="component" value="Unassembled WGS sequence"/>
</dbReference>
<keyword evidence="1" id="KW-0732">Signal</keyword>
<comment type="caution">
    <text evidence="2">The sequence shown here is derived from an EMBL/GenBank/DDBJ whole genome shotgun (WGS) entry which is preliminary data.</text>
</comment>
<feature type="signal peptide" evidence="1">
    <location>
        <begin position="1"/>
        <end position="19"/>
    </location>
</feature>
<sequence>MRRIILATVLISLASAANAQDCSRPGYVQSMALLAEHFTANQIDLFNVQLQFNAMAGYRELVPDGRWGPASAAKVCHALETWGAINGADPDTLMHTPAEAANFVAWMGAMARANLVPNVEVPD</sequence>
<feature type="chain" id="PRO_5046501551" evidence="1">
    <location>
        <begin position="20"/>
        <end position="123"/>
    </location>
</feature>
<protein>
    <submittedName>
        <fullName evidence="2">Uncharacterized protein</fullName>
    </submittedName>
</protein>
<organism evidence="2 3">
    <name type="scientific">Sinisalibacter aestuarii</name>
    <dbReference type="NCBI Taxonomy" id="2949426"/>
    <lineage>
        <taxon>Bacteria</taxon>
        <taxon>Pseudomonadati</taxon>
        <taxon>Pseudomonadota</taxon>
        <taxon>Alphaproteobacteria</taxon>
        <taxon>Rhodobacterales</taxon>
        <taxon>Roseobacteraceae</taxon>
        <taxon>Sinisalibacter</taxon>
    </lineage>
</organism>
<dbReference type="RefSeq" id="WP_281840726.1">
    <property type="nucleotide sequence ID" value="NZ_BROH01000001.1"/>
</dbReference>
<reference evidence="2" key="1">
    <citation type="journal article" date="2023" name="Int. J. Syst. Evol. Microbiol.">
        <title>Sinisalibacter aestuarii sp. nov., isolated from estuarine sediment of the Arakawa River.</title>
        <authorList>
            <person name="Arafat S.T."/>
            <person name="Hirano S."/>
            <person name="Sato A."/>
            <person name="Takeuchi K."/>
            <person name="Yasuda T."/>
            <person name="Terahara T."/>
            <person name="Hamada M."/>
            <person name="Kobayashi T."/>
        </authorList>
    </citation>
    <scope>NUCLEOTIDE SEQUENCE</scope>
    <source>
        <strain evidence="2">B-399</strain>
    </source>
</reference>
<accession>A0ABQ5LQT4</accession>
<keyword evidence="3" id="KW-1185">Reference proteome</keyword>
<evidence type="ECO:0000313" key="2">
    <source>
        <dbReference type="EMBL" id="GKY86770.1"/>
    </source>
</evidence>
<dbReference type="EMBL" id="BROH01000001">
    <property type="protein sequence ID" value="GKY86770.1"/>
    <property type="molecule type" value="Genomic_DNA"/>
</dbReference>